<evidence type="ECO:0000256" key="6">
    <source>
        <dbReference type="HAMAP-Rule" id="MF_00340"/>
    </source>
</evidence>
<dbReference type="GO" id="GO:0006412">
    <property type="term" value="P:translation"/>
    <property type="evidence" value="ECO:0007669"/>
    <property type="project" value="UniProtKB-UniRule"/>
</dbReference>
<dbReference type="PANTHER" id="PTHR36083:SF1">
    <property type="entry name" value="LARGE RIBOSOMAL SUBUNIT PROTEIN BL32C"/>
    <property type="match status" value="1"/>
</dbReference>
<organism evidence="7">
    <name type="scientific">Calochilus campestris</name>
    <dbReference type="NCBI Taxonomy" id="152853"/>
    <lineage>
        <taxon>Eukaryota</taxon>
        <taxon>Viridiplantae</taxon>
        <taxon>Streptophyta</taxon>
        <taxon>Embryophyta</taxon>
        <taxon>Tracheophyta</taxon>
        <taxon>Spermatophyta</taxon>
        <taxon>Magnoliopsida</taxon>
        <taxon>Liliopsida</taxon>
        <taxon>Asparagales</taxon>
        <taxon>Orchidaceae</taxon>
        <taxon>Orchidoideae</taxon>
        <taxon>Diurideae</taxon>
        <taxon>Thelymitrinae</taxon>
        <taxon>Calochilus</taxon>
    </lineage>
</organism>
<evidence type="ECO:0000256" key="1">
    <source>
        <dbReference type="ARBA" id="ARBA00004229"/>
    </source>
</evidence>
<keyword evidence="7" id="KW-0150">Chloroplast</keyword>
<dbReference type="GO" id="GO:0015934">
    <property type="term" value="C:large ribosomal subunit"/>
    <property type="evidence" value="ECO:0007669"/>
    <property type="project" value="InterPro"/>
</dbReference>
<dbReference type="InterPro" id="IPR044958">
    <property type="entry name" value="Ribosomal_bL32_plant/cyanobact"/>
</dbReference>
<accession>A0A455KY30</accession>
<proteinExistence type="inferred from homology"/>
<evidence type="ECO:0000256" key="2">
    <source>
        <dbReference type="ARBA" id="ARBA00008560"/>
    </source>
</evidence>
<dbReference type="Pfam" id="PF01783">
    <property type="entry name" value="Ribosomal_L32p"/>
    <property type="match status" value="1"/>
</dbReference>
<comment type="similarity">
    <text evidence="2 6">Belongs to the bacterial ribosomal protein bL32 family.</text>
</comment>
<evidence type="ECO:0000256" key="4">
    <source>
        <dbReference type="ARBA" id="ARBA00023274"/>
    </source>
</evidence>
<reference evidence="7" key="1">
    <citation type="submission" date="2018-07" db="EMBL/GenBank/DDBJ databases">
        <title>Australasian orchid diversification in time and space: molecular phylogenetic insights from the beard orchids (Calochilus, Diurideae).</title>
        <authorList>
            <person name="Nargar K."/>
            <person name="Molina S."/>
            <person name="Wagner N."/>
            <person name="Nauheimer L."/>
            <person name="Micheneau C."/>
            <person name="Clements M.A."/>
        </authorList>
    </citation>
    <scope>NUCLEOTIDE SEQUENCE</scope>
    <source>
        <strain evidence="7">CNS_G06021</strain>
    </source>
</reference>
<keyword evidence="7" id="KW-0934">Plastid</keyword>
<dbReference type="InterPro" id="IPR011332">
    <property type="entry name" value="Ribosomal_zn-bd"/>
</dbReference>
<dbReference type="HAMAP" id="MF_00340">
    <property type="entry name" value="Ribosomal_bL32"/>
    <property type="match status" value="1"/>
</dbReference>
<gene>
    <name evidence="6 7" type="primary">rpl32</name>
</gene>
<protein>
    <recommendedName>
        <fullName evidence="5 6">Large ribosomal subunit protein bL32c</fullName>
    </recommendedName>
</protein>
<keyword evidence="3 6" id="KW-0689">Ribosomal protein</keyword>
<dbReference type="InterPro" id="IPR002677">
    <property type="entry name" value="Ribosomal_bL32"/>
</dbReference>
<evidence type="ECO:0000313" key="7">
    <source>
        <dbReference type="EMBL" id="AXN55020.1"/>
    </source>
</evidence>
<geneLocation type="chloroplast" evidence="7"/>
<keyword evidence="4 6" id="KW-0687">Ribonucleoprotein</keyword>
<evidence type="ECO:0000256" key="3">
    <source>
        <dbReference type="ARBA" id="ARBA00022980"/>
    </source>
</evidence>
<sequence length="57" mass="6466">MAVPKKRTSMSKKHIRRNIWKKKGCLAAVKAFSLAKSVSTGQSKSFFVRQKKVLEKS</sequence>
<dbReference type="SUPFAM" id="SSF57829">
    <property type="entry name" value="Zn-binding ribosomal proteins"/>
    <property type="match status" value="1"/>
</dbReference>
<dbReference type="EMBL" id="MH662047">
    <property type="protein sequence ID" value="AXN55020.1"/>
    <property type="molecule type" value="Genomic_DNA"/>
</dbReference>
<dbReference type="GO" id="GO:0003735">
    <property type="term" value="F:structural constituent of ribosome"/>
    <property type="evidence" value="ECO:0007669"/>
    <property type="project" value="InterPro"/>
</dbReference>
<comment type="subcellular location">
    <subcellularLocation>
        <location evidence="1 6">Plastid</location>
        <location evidence="1 6">Chloroplast</location>
    </subcellularLocation>
</comment>
<dbReference type="GO" id="GO:0009507">
    <property type="term" value="C:chloroplast"/>
    <property type="evidence" value="ECO:0007669"/>
    <property type="project" value="UniProtKB-SubCell"/>
</dbReference>
<dbReference type="PANTHER" id="PTHR36083">
    <property type="entry name" value="50S RIBOSOMAL PROTEIN L32, CHLOROPLASTIC"/>
    <property type="match status" value="1"/>
</dbReference>
<dbReference type="AlphaFoldDB" id="A0A455KY30"/>
<evidence type="ECO:0000256" key="5">
    <source>
        <dbReference type="ARBA" id="ARBA00035280"/>
    </source>
</evidence>
<name>A0A455KY30_9ASPA</name>